<accession>A0ABY7FS40</accession>
<name>A0ABY7FS40_MYAAR</name>
<evidence type="ECO:0000256" key="2">
    <source>
        <dbReference type="ARBA" id="ARBA00022516"/>
    </source>
</evidence>
<dbReference type="Pfam" id="PF01151">
    <property type="entry name" value="ELO"/>
    <property type="match status" value="1"/>
</dbReference>
<evidence type="ECO:0000256" key="9">
    <source>
        <dbReference type="ARBA" id="ARBA00023160"/>
    </source>
</evidence>
<reference evidence="11" key="1">
    <citation type="submission" date="2022-11" db="EMBL/GenBank/DDBJ databases">
        <title>Centuries of genome instability and evolution in soft-shell clam transmissible cancer (bioRxiv).</title>
        <authorList>
            <person name="Hart S.F.M."/>
            <person name="Yonemitsu M.A."/>
            <person name="Giersch R.M."/>
            <person name="Beal B.F."/>
            <person name="Arriagada G."/>
            <person name="Davis B.W."/>
            <person name="Ostrander E.A."/>
            <person name="Goff S.P."/>
            <person name="Metzger M.J."/>
        </authorList>
    </citation>
    <scope>NUCLEOTIDE SEQUENCE</scope>
    <source>
        <strain evidence="11">MELC-2E11</strain>
        <tissue evidence="11">Siphon/mantle</tissue>
    </source>
</reference>
<keyword evidence="8 10" id="KW-0472">Membrane</keyword>
<evidence type="ECO:0000256" key="3">
    <source>
        <dbReference type="ARBA" id="ARBA00022679"/>
    </source>
</evidence>
<keyword evidence="4 10" id="KW-0812">Transmembrane</keyword>
<evidence type="ECO:0000256" key="7">
    <source>
        <dbReference type="ARBA" id="ARBA00023098"/>
    </source>
</evidence>
<evidence type="ECO:0000256" key="6">
    <source>
        <dbReference type="ARBA" id="ARBA00022989"/>
    </source>
</evidence>
<dbReference type="Proteomes" id="UP001164746">
    <property type="component" value="Chromosome 13"/>
</dbReference>
<gene>
    <name evidence="11" type="ORF">MAR_037370</name>
</gene>
<evidence type="ECO:0000256" key="1">
    <source>
        <dbReference type="ARBA" id="ARBA00004141"/>
    </source>
</evidence>
<dbReference type="InterPro" id="IPR002076">
    <property type="entry name" value="ELO_fam"/>
</dbReference>
<keyword evidence="2 10" id="KW-0444">Lipid biosynthesis</keyword>
<evidence type="ECO:0000256" key="10">
    <source>
        <dbReference type="RuleBase" id="RU361115"/>
    </source>
</evidence>
<evidence type="ECO:0000256" key="8">
    <source>
        <dbReference type="ARBA" id="ARBA00023136"/>
    </source>
</evidence>
<feature type="transmembrane region" description="Helical" evidence="10">
    <location>
        <begin position="36"/>
        <end position="57"/>
    </location>
</feature>
<keyword evidence="12" id="KW-1185">Reference proteome</keyword>
<feature type="transmembrane region" description="Helical" evidence="10">
    <location>
        <begin position="69"/>
        <end position="89"/>
    </location>
</feature>
<protein>
    <recommendedName>
        <fullName evidence="10">Elongation of very long chain fatty acids protein</fullName>
        <ecNumber evidence="10">2.3.1.199</ecNumber>
    </recommendedName>
    <alternativeName>
        <fullName evidence="10">Very-long-chain 3-oxoacyl-CoA synthase</fullName>
    </alternativeName>
</protein>
<organism evidence="11 12">
    <name type="scientific">Mya arenaria</name>
    <name type="common">Soft-shell clam</name>
    <dbReference type="NCBI Taxonomy" id="6604"/>
    <lineage>
        <taxon>Eukaryota</taxon>
        <taxon>Metazoa</taxon>
        <taxon>Spiralia</taxon>
        <taxon>Lophotrochozoa</taxon>
        <taxon>Mollusca</taxon>
        <taxon>Bivalvia</taxon>
        <taxon>Autobranchia</taxon>
        <taxon>Heteroconchia</taxon>
        <taxon>Euheterodonta</taxon>
        <taxon>Imparidentia</taxon>
        <taxon>Neoheterodontei</taxon>
        <taxon>Myida</taxon>
        <taxon>Myoidea</taxon>
        <taxon>Myidae</taxon>
        <taxon>Mya</taxon>
    </lineage>
</organism>
<keyword evidence="3 10" id="KW-0808">Transferase</keyword>
<evidence type="ECO:0000313" key="12">
    <source>
        <dbReference type="Proteomes" id="UP001164746"/>
    </source>
</evidence>
<dbReference type="EC" id="2.3.1.199" evidence="10"/>
<comment type="caution">
    <text evidence="10">Lacks conserved residue(s) required for the propagation of feature annotation.</text>
</comment>
<evidence type="ECO:0000313" key="11">
    <source>
        <dbReference type="EMBL" id="WAR23701.1"/>
    </source>
</evidence>
<keyword evidence="5 10" id="KW-0276">Fatty acid metabolism</keyword>
<comment type="catalytic activity">
    <reaction evidence="10">
        <text>a very-long-chain acyl-CoA + malonyl-CoA + H(+) = a very-long-chain 3-oxoacyl-CoA + CO2 + CoA</text>
        <dbReference type="Rhea" id="RHEA:32727"/>
        <dbReference type="ChEBI" id="CHEBI:15378"/>
        <dbReference type="ChEBI" id="CHEBI:16526"/>
        <dbReference type="ChEBI" id="CHEBI:57287"/>
        <dbReference type="ChEBI" id="CHEBI:57384"/>
        <dbReference type="ChEBI" id="CHEBI:90725"/>
        <dbReference type="ChEBI" id="CHEBI:90736"/>
        <dbReference type="EC" id="2.3.1.199"/>
    </reaction>
</comment>
<dbReference type="PANTHER" id="PTHR11157">
    <property type="entry name" value="FATTY ACID ACYL TRANSFERASE-RELATED"/>
    <property type="match status" value="1"/>
</dbReference>
<sequence length="121" mass="14331">MGIPVISDVMDTIYDAHRKYADPRTKDWFMLWSNPIPIWILTISYLVFSIWLGPWYMKDRKPYNLRTFMVVYNLGLVVLSMYLVVEMLLSTSEAGYNWMCSPYNENTWKNPKELRHGLVLG</sequence>
<keyword evidence="7 10" id="KW-0443">Lipid metabolism</keyword>
<proteinExistence type="inferred from homology"/>
<comment type="subcellular location">
    <subcellularLocation>
        <location evidence="1">Membrane</location>
        <topology evidence="1">Multi-pass membrane protein</topology>
    </subcellularLocation>
</comment>
<dbReference type="PANTHER" id="PTHR11157:SF170">
    <property type="entry name" value="ELONGATION OF VERY LONG CHAIN FATTY ACIDS PROTEIN 2-LIKE"/>
    <property type="match status" value="1"/>
</dbReference>
<dbReference type="EMBL" id="CP111024">
    <property type="protein sequence ID" value="WAR23701.1"/>
    <property type="molecule type" value="Genomic_DNA"/>
</dbReference>
<keyword evidence="6 10" id="KW-1133">Transmembrane helix</keyword>
<evidence type="ECO:0000256" key="4">
    <source>
        <dbReference type="ARBA" id="ARBA00022692"/>
    </source>
</evidence>
<comment type="similarity">
    <text evidence="10">Belongs to the ELO family.</text>
</comment>
<keyword evidence="9 10" id="KW-0275">Fatty acid biosynthesis</keyword>
<evidence type="ECO:0000256" key="5">
    <source>
        <dbReference type="ARBA" id="ARBA00022832"/>
    </source>
</evidence>